<keyword evidence="3" id="KW-1185">Reference proteome</keyword>
<accession>A0AA88Y3H7</accession>
<feature type="domain" description="HAUS augmin-like complex subunit 6 N-terminal" evidence="1">
    <location>
        <begin position="2"/>
        <end position="61"/>
    </location>
</feature>
<reference evidence="2" key="1">
    <citation type="submission" date="2019-08" db="EMBL/GenBank/DDBJ databases">
        <title>The improved chromosome-level genome for the pearl oyster Pinctada fucata martensii using PacBio sequencing and Hi-C.</title>
        <authorList>
            <person name="Zheng Z."/>
        </authorList>
    </citation>
    <scope>NUCLEOTIDE SEQUENCE</scope>
    <source>
        <strain evidence="2">ZZ-2019</strain>
        <tissue evidence="2">Adductor muscle</tissue>
    </source>
</reference>
<dbReference type="PANTHER" id="PTHR16151:SF2">
    <property type="entry name" value="HAUS AUGMIN-LIKE COMPLEX SUBUNIT 6"/>
    <property type="match status" value="1"/>
</dbReference>
<dbReference type="PANTHER" id="PTHR16151">
    <property type="entry name" value="HAUS AUGMIN-LIKE COMPLEX SUBUNIT 6"/>
    <property type="match status" value="1"/>
</dbReference>
<dbReference type="Proteomes" id="UP001186944">
    <property type="component" value="Unassembled WGS sequence"/>
</dbReference>
<protein>
    <recommendedName>
        <fullName evidence="1">HAUS augmin-like complex subunit 6 N-terminal domain-containing protein</fullName>
    </recommendedName>
</protein>
<proteinExistence type="predicted"/>
<dbReference type="GO" id="GO:1990498">
    <property type="term" value="C:mitotic spindle microtubule"/>
    <property type="evidence" value="ECO:0007669"/>
    <property type="project" value="TreeGrafter"/>
</dbReference>
<dbReference type="InterPro" id="IPR028163">
    <property type="entry name" value="HAUS_6_N"/>
</dbReference>
<evidence type="ECO:0000259" key="1">
    <source>
        <dbReference type="Pfam" id="PF14661"/>
    </source>
</evidence>
<dbReference type="GO" id="GO:0051225">
    <property type="term" value="P:spindle assembly"/>
    <property type="evidence" value="ECO:0007669"/>
    <property type="project" value="InterPro"/>
</dbReference>
<dbReference type="GO" id="GO:0008017">
    <property type="term" value="F:microtubule binding"/>
    <property type="evidence" value="ECO:0007669"/>
    <property type="project" value="TreeGrafter"/>
</dbReference>
<organism evidence="2 3">
    <name type="scientific">Pinctada imbricata</name>
    <name type="common">Atlantic pearl-oyster</name>
    <name type="synonym">Pinctada martensii</name>
    <dbReference type="NCBI Taxonomy" id="66713"/>
    <lineage>
        <taxon>Eukaryota</taxon>
        <taxon>Metazoa</taxon>
        <taxon>Spiralia</taxon>
        <taxon>Lophotrochozoa</taxon>
        <taxon>Mollusca</taxon>
        <taxon>Bivalvia</taxon>
        <taxon>Autobranchia</taxon>
        <taxon>Pteriomorphia</taxon>
        <taxon>Pterioida</taxon>
        <taxon>Pterioidea</taxon>
        <taxon>Pteriidae</taxon>
        <taxon>Pinctada</taxon>
    </lineage>
</organism>
<name>A0AA88Y3H7_PINIB</name>
<dbReference type="AlphaFoldDB" id="A0AA88Y3H7"/>
<feature type="non-terminal residue" evidence="2">
    <location>
        <position position="1"/>
    </location>
</feature>
<comment type="caution">
    <text evidence="2">The sequence shown here is derived from an EMBL/GenBank/DDBJ whole genome shotgun (WGS) entry which is preliminary data.</text>
</comment>
<dbReference type="EMBL" id="VSWD01000007">
    <property type="protein sequence ID" value="KAK3097388.1"/>
    <property type="molecule type" value="Genomic_DNA"/>
</dbReference>
<evidence type="ECO:0000313" key="2">
    <source>
        <dbReference type="EMBL" id="KAK3097388.1"/>
    </source>
</evidence>
<gene>
    <name evidence="2" type="ORF">FSP39_009198</name>
</gene>
<evidence type="ECO:0000313" key="3">
    <source>
        <dbReference type="Proteomes" id="UP001186944"/>
    </source>
</evidence>
<dbReference type="InterPro" id="IPR026797">
    <property type="entry name" value="HAUS_6"/>
</dbReference>
<dbReference type="GO" id="GO:0070652">
    <property type="term" value="C:HAUS complex"/>
    <property type="evidence" value="ECO:0007669"/>
    <property type="project" value="InterPro"/>
</dbReference>
<sequence>DRSMFNLPNKRGAEYVLHFLLTRLDPVICKKEFRDCWPVSDKKQEQRFRSICYNWISAIAKVRYMWQQIDNFCTKHRPEIDVVESIVDRAVTKHRISAADISIKVSDLLLRECAQEIRRNHIENTYQNGKLNLVSLLQLWNLSMKMFIERYHQGNYG</sequence>
<dbReference type="Pfam" id="PF14661">
    <property type="entry name" value="HAUS6_N"/>
    <property type="match status" value="1"/>
</dbReference>